<feature type="transmembrane region" description="Helical" evidence="1">
    <location>
        <begin position="21"/>
        <end position="48"/>
    </location>
</feature>
<name>A0A8S5NZK3_9CAUD</name>
<keyword evidence="1" id="KW-0812">Transmembrane</keyword>
<evidence type="ECO:0000313" key="2">
    <source>
        <dbReference type="EMBL" id="DAD99823.1"/>
    </source>
</evidence>
<organism evidence="2">
    <name type="scientific">Myoviridae sp. ct7Q419</name>
    <dbReference type="NCBI Taxonomy" id="2825038"/>
    <lineage>
        <taxon>Viruses</taxon>
        <taxon>Duplodnaviria</taxon>
        <taxon>Heunggongvirae</taxon>
        <taxon>Uroviricota</taxon>
        <taxon>Caudoviricetes</taxon>
    </lineage>
</organism>
<accession>A0A8S5NZK3</accession>
<protein>
    <submittedName>
        <fullName evidence="2">Uncharacterized protein</fullName>
    </submittedName>
</protein>
<sequence>MYVCGNRLGFHRRGRLLPAGALCVIIIDYFNGICQMNFLLAFSFGFLLHQPVGTA</sequence>
<keyword evidence="1" id="KW-1133">Transmembrane helix</keyword>
<reference evidence="2" key="1">
    <citation type="journal article" date="2021" name="Proc. Natl. Acad. Sci. U.S.A.">
        <title>A Catalog of Tens of Thousands of Viruses from Human Metagenomes Reveals Hidden Associations with Chronic Diseases.</title>
        <authorList>
            <person name="Tisza M.J."/>
            <person name="Buck C.B."/>
        </authorList>
    </citation>
    <scope>NUCLEOTIDE SEQUENCE</scope>
    <source>
        <strain evidence="2">Ct7Q419</strain>
    </source>
</reference>
<keyword evidence="1" id="KW-0472">Membrane</keyword>
<proteinExistence type="predicted"/>
<dbReference type="EMBL" id="BK015294">
    <property type="protein sequence ID" value="DAD99823.1"/>
    <property type="molecule type" value="Genomic_DNA"/>
</dbReference>
<evidence type="ECO:0000256" key="1">
    <source>
        <dbReference type="SAM" id="Phobius"/>
    </source>
</evidence>